<dbReference type="FunFam" id="2.40.10.230:FF:000001">
    <property type="entry name" value="H/ACA ribonucleoprotein complex subunit"/>
    <property type="match status" value="1"/>
</dbReference>
<evidence type="ECO:0000256" key="6">
    <source>
        <dbReference type="ARBA" id="ARBA00023274"/>
    </source>
</evidence>
<dbReference type="SUPFAM" id="SSF50447">
    <property type="entry name" value="Translation proteins"/>
    <property type="match status" value="1"/>
</dbReference>
<evidence type="ECO:0000256" key="5">
    <source>
        <dbReference type="ARBA" id="ARBA00023242"/>
    </source>
</evidence>
<dbReference type="InterPro" id="IPR009000">
    <property type="entry name" value="Transl_B-barrel_sf"/>
</dbReference>
<comment type="subunit">
    <text evidence="8">Component of the small nucleolar ribonucleoprotein particles containing H/ACA-type snoRNAs (H/ACA snoRNPs).</text>
</comment>
<keyword evidence="4 8" id="KW-0694">RNA-binding</keyword>
<dbReference type="InterPro" id="IPR038664">
    <property type="entry name" value="Gar1/Naf1_Cbf5-bd_sf"/>
</dbReference>
<accession>A0A5K3ENB4</accession>
<evidence type="ECO:0000256" key="7">
    <source>
        <dbReference type="ARBA" id="ARBA00038293"/>
    </source>
</evidence>
<dbReference type="Gene3D" id="2.40.10.230">
    <property type="entry name" value="Probable tRNA pseudouridine synthase domain"/>
    <property type="match status" value="1"/>
</dbReference>
<feature type="compositionally biased region" description="Gly residues" evidence="9">
    <location>
        <begin position="184"/>
        <end position="197"/>
    </location>
</feature>
<evidence type="ECO:0000256" key="1">
    <source>
        <dbReference type="ARBA" id="ARBA00004604"/>
    </source>
</evidence>
<dbReference type="GO" id="GO:0000454">
    <property type="term" value="P:snoRNA guided rRNA pseudouridine synthesis"/>
    <property type="evidence" value="ECO:0007669"/>
    <property type="project" value="TreeGrafter"/>
</dbReference>
<evidence type="ECO:0000256" key="9">
    <source>
        <dbReference type="SAM" id="MobiDB-lite"/>
    </source>
</evidence>
<comment type="function">
    <text evidence="8">Required for ribosome biogenesis. Part of a complex which catalyzes pseudouridylation of rRNA. This involves the isomerization of uridine such that the ribose is subsequently attached to C5, instead of the normal N1. Pseudouridine ("psi") residues may serve to stabilize the conformation of rRNAs.</text>
</comment>
<evidence type="ECO:0000256" key="8">
    <source>
        <dbReference type="RuleBase" id="RU364004"/>
    </source>
</evidence>
<evidence type="ECO:0000256" key="2">
    <source>
        <dbReference type="ARBA" id="ARBA00022517"/>
    </source>
</evidence>
<feature type="region of interest" description="Disordered" evidence="9">
    <location>
        <begin position="1"/>
        <end position="35"/>
    </location>
</feature>
<keyword evidence="6 8" id="KW-0687">Ribonucleoprotein</keyword>
<comment type="similarity">
    <text evidence="7 8">Belongs to the GAR1 family.</text>
</comment>
<feature type="compositionally biased region" description="Basic and acidic residues" evidence="9">
    <location>
        <begin position="146"/>
        <end position="159"/>
    </location>
</feature>
<protein>
    <recommendedName>
        <fullName evidence="8">H/ACA ribonucleoprotein complex subunit</fullName>
    </recommendedName>
</protein>
<dbReference type="InterPro" id="IPR007504">
    <property type="entry name" value="H/ACA_rnp_Gar1/Naf1"/>
</dbReference>
<organism evidence="10">
    <name type="scientific">Mesocestoides corti</name>
    <name type="common">Flatworm</name>
    <dbReference type="NCBI Taxonomy" id="53468"/>
    <lineage>
        <taxon>Eukaryota</taxon>
        <taxon>Metazoa</taxon>
        <taxon>Spiralia</taxon>
        <taxon>Lophotrochozoa</taxon>
        <taxon>Platyhelminthes</taxon>
        <taxon>Cestoda</taxon>
        <taxon>Eucestoda</taxon>
        <taxon>Cyclophyllidea</taxon>
        <taxon>Mesocestoididae</taxon>
        <taxon>Mesocestoides</taxon>
    </lineage>
</organism>
<feature type="compositionally biased region" description="Gly residues" evidence="9">
    <location>
        <begin position="136"/>
        <end position="145"/>
    </location>
</feature>
<dbReference type="PANTHER" id="PTHR23237">
    <property type="entry name" value="NUCLEOLAR PROTEIN FAMILY A MEMBER 1 SNORNP PROTEIN GAR1"/>
    <property type="match status" value="1"/>
</dbReference>
<name>A0A5K3ENB4_MESCO</name>
<dbReference type="Pfam" id="PF04410">
    <property type="entry name" value="Gar1"/>
    <property type="match status" value="1"/>
</dbReference>
<evidence type="ECO:0000313" key="10">
    <source>
        <dbReference type="WBParaSite" id="MCU_001488-RA"/>
    </source>
</evidence>
<feature type="compositionally biased region" description="Gly residues" evidence="9">
    <location>
        <begin position="1"/>
        <end position="29"/>
    </location>
</feature>
<dbReference type="GO" id="GO:0034513">
    <property type="term" value="F:box H/ACA snoRNA binding"/>
    <property type="evidence" value="ECO:0007669"/>
    <property type="project" value="TreeGrafter"/>
</dbReference>
<dbReference type="WBParaSite" id="MCU_001488-RA">
    <property type="protein sequence ID" value="MCU_001488-RA"/>
    <property type="gene ID" value="MCU_001488"/>
</dbReference>
<keyword evidence="2 8" id="KW-0690">Ribosome biogenesis</keyword>
<comment type="subcellular location">
    <subcellularLocation>
        <location evidence="1 8">Nucleus</location>
        <location evidence="1 8">Nucleolus</location>
    </subcellularLocation>
</comment>
<sequence length="197" mass="20863">MSGRGFGRGSSGGFRGGRGGFRGGRGGGQFNFDQGPPEEVIQVGEMTHACQEDLVCNLTHEKIPYFNAPIFLENKEQIGKIDEIFGPIKGAMFSVKLSDNLKAQSFKKGLKLFIDPSKLLPLERFTNPTAARGRGGRGGGRGGRGGTDRGRRGGPDRGGRGGGRGNFNRGGRGGGFARRPSFRGRGGFGGPRRPGPR</sequence>
<reference evidence="10" key="1">
    <citation type="submission" date="2019-11" db="UniProtKB">
        <authorList>
            <consortium name="WormBaseParasite"/>
        </authorList>
    </citation>
    <scope>IDENTIFICATION</scope>
</reference>
<evidence type="ECO:0000256" key="4">
    <source>
        <dbReference type="ARBA" id="ARBA00022884"/>
    </source>
</evidence>
<keyword evidence="5 8" id="KW-0539">Nucleus</keyword>
<evidence type="ECO:0000256" key="3">
    <source>
        <dbReference type="ARBA" id="ARBA00022552"/>
    </source>
</evidence>
<feature type="compositionally biased region" description="Gly residues" evidence="9">
    <location>
        <begin position="160"/>
        <end position="176"/>
    </location>
</feature>
<dbReference type="PANTHER" id="PTHR23237:SF6">
    <property type="entry name" value="H_ACA RIBONUCLEOPROTEIN COMPLEX SUBUNIT 1"/>
    <property type="match status" value="1"/>
</dbReference>
<dbReference type="AlphaFoldDB" id="A0A5K3ENB4"/>
<dbReference type="GO" id="GO:0031429">
    <property type="term" value="C:box H/ACA snoRNP complex"/>
    <property type="evidence" value="ECO:0007669"/>
    <property type="project" value="TreeGrafter"/>
</dbReference>
<feature type="region of interest" description="Disordered" evidence="9">
    <location>
        <begin position="124"/>
        <end position="197"/>
    </location>
</feature>
<proteinExistence type="inferred from homology"/>
<keyword evidence="3 8" id="KW-0698">rRNA processing</keyword>